<evidence type="ECO:0000313" key="3">
    <source>
        <dbReference type="Proteomes" id="UP000008068"/>
    </source>
</evidence>
<dbReference type="EMBL" id="GL379873">
    <property type="protein sequence ID" value="EGT58942.1"/>
    <property type="molecule type" value="Genomic_DNA"/>
</dbReference>
<dbReference type="AlphaFoldDB" id="G0NER1"/>
<accession>G0NER1</accession>
<gene>
    <name evidence="2" type="ORF">CAEBREN_17007</name>
</gene>
<protein>
    <submittedName>
        <fullName evidence="2">Uncharacterized protein</fullName>
    </submittedName>
</protein>
<dbReference type="InParanoid" id="G0NER1"/>
<organism evidence="3">
    <name type="scientific">Caenorhabditis brenneri</name>
    <name type="common">Nematode worm</name>
    <dbReference type="NCBI Taxonomy" id="135651"/>
    <lineage>
        <taxon>Eukaryota</taxon>
        <taxon>Metazoa</taxon>
        <taxon>Ecdysozoa</taxon>
        <taxon>Nematoda</taxon>
        <taxon>Chromadorea</taxon>
        <taxon>Rhabditida</taxon>
        <taxon>Rhabditina</taxon>
        <taxon>Rhabditomorpha</taxon>
        <taxon>Rhabditoidea</taxon>
        <taxon>Rhabditidae</taxon>
        <taxon>Peloderinae</taxon>
        <taxon>Caenorhabditis</taxon>
    </lineage>
</organism>
<keyword evidence="3" id="KW-1185">Reference proteome</keyword>
<evidence type="ECO:0000256" key="1">
    <source>
        <dbReference type="SAM" id="MobiDB-lite"/>
    </source>
</evidence>
<sequence>MKEKLEQLDDLKDKRAKEIIQMEKLKMDYKELKEKYEAFLDAPKQSNPQDSSEVIETNSGKRASKRESSGDGDSLSGIPPKIQKISDSESEFKNEETASFGLDG</sequence>
<evidence type="ECO:0000313" key="2">
    <source>
        <dbReference type="EMBL" id="EGT58942.1"/>
    </source>
</evidence>
<feature type="compositionally biased region" description="Polar residues" evidence="1">
    <location>
        <begin position="44"/>
        <end position="61"/>
    </location>
</feature>
<dbReference type="HOGENOM" id="CLU_2252426_0_0_1"/>
<reference evidence="3" key="1">
    <citation type="submission" date="2011-07" db="EMBL/GenBank/DDBJ databases">
        <authorList>
            <consortium name="Caenorhabditis brenneri Sequencing and Analysis Consortium"/>
            <person name="Wilson R.K."/>
        </authorList>
    </citation>
    <scope>NUCLEOTIDE SEQUENCE [LARGE SCALE GENOMIC DNA]</scope>
    <source>
        <strain evidence="3">PB2801</strain>
    </source>
</reference>
<name>G0NER1_CAEBE</name>
<feature type="compositionally biased region" description="Basic and acidic residues" evidence="1">
    <location>
        <begin position="84"/>
        <end position="96"/>
    </location>
</feature>
<proteinExistence type="predicted"/>
<feature type="region of interest" description="Disordered" evidence="1">
    <location>
        <begin position="40"/>
        <end position="104"/>
    </location>
</feature>
<dbReference type="Proteomes" id="UP000008068">
    <property type="component" value="Unassembled WGS sequence"/>
</dbReference>